<accession>A0A7R8ZKT0</accession>
<dbReference type="EMBL" id="OB660248">
    <property type="protein sequence ID" value="CAD7223745.1"/>
    <property type="molecule type" value="Genomic_DNA"/>
</dbReference>
<dbReference type="Pfam" id="PF12022">
    <property type="entry name" value="COG2_C"/>
    <property type="match status" value="1"/>
</dbReference>
<organism evidence="2">
    <name type="scientific">Cyprideis torosa</name>
    <dbReference type="NCBI Taxonomy" id="163714"/>
    <lineage>
        <taxon>Eukaryota</taxon>
        <taxon>Metazoa</taxon>
        <taxon>Ecdysozoa</taxon>
        <taxon>Arthropoda</taxon>
        <taxon>Crustacea</taxon>
        <taxon>Oligostraca</taxon>
        <taxon>Ostracoda</taxon>
        <taxon>Podocopa</taxon>
        <taxon>Podocopida</taxon>
        <taxon>Cytherocopina</taxon>
        <taxon>Cytheroidea</taxon>
        <taxon>Cytherideidae</taxon>
        <taxon>Cyprideis</taxon>
    </lineage>
</organism>
<dbReference type="OrthoDB" id="332281at2759"/>
<dbReference type="PANTHER" id="PTHR12961">
    <property type="entry name" value="CONSERVED OLIGOMERIC GOLGI COMPLEX COMPONENT 2"/>
    <property type="match status" value="1"/>
</dbReference>
<dbReference type="InterPro" id="IPR024603">
    <property type="entry name" value="COG_complex_COG2_C"/>
</dbReference>
<dbReference type="GO" id="GO:0006891">
    <property type="term" value="P:intra-Golgi vesicle-mediated transport"/>
    <property type="evidence" value="ECO:0007669"/>
    <property type="project" value="TreeGrafter"/>
</dbReference>
<feature type="domain" description="COG complex component COG2 C-terminal" evidence="1">
    <location>
        <begin position="232"/>
        <end position="549"/>
    </location>
</feature>
<dbReference type="GO" id="GO:0016020">
    <property type="term" value="C:membrane"/>
    <property type="evidence" value="ECO:0007669"/>
    <property type="project" value="InterPro"/>
</dbReference>
<dbReference type="GO" id="GO:0017119">
    <property type="term" value="C:Golgi transport complex"/>
    <property type="evidence" value="ECO:0007669"/>
    <property type="project" value="TreeGrafter"/>
</dbReference>
<proteinExistence type="predicted"/>
<sequence>MVVIVEKVEKLLEINPDSKEDVSKRKGDISGDLVERIASELNQIHFHLSKAEDVDFVQTLKPRIAHIGNVLKSRLEKSFMEALSNQDIEALRQCLRIHAYLDRISQLEGLFRTRVVQPYMRSKICMDDRGCEAVFKLIFDFVPERCSILEQASSSSLGLEGIQGYDFLVNAVWPEVVSILSEKCPSLYAMGSADSFFARYTSAMRFLDDFEAQCSSIDRFRAHPSYARFINEWNLELYFELRFQELCTAFEKSILVLPLSPSSGWSDGLHFAISQSLCDVLRRSWDERTVFLRPLLAEFWKLTLQVLSRMSQWLKEISEGVTIKTPERVMTKSVSTPSLSSLTSHGHTSHQSQDRGLKLNQVVYLAADLIKLEQFLMENLLVNAIVPKLQGHPESTVEVIKVEFKKAVDALIAERSSLATSVCNHLRAECGAHIRFVSDIPRLFRRTNREVPSKPSAYVAMMLKPLSDFQQDYESVLGKKRLSDWIAPAVDCLVEEYSTAISEVLTGVQKMEESLRRLKKVRDISKDKDSEGSKGPSDDDKIRKQLQLDTQVFAEEIEKMFGSEERFQAEALLRQFSAPATTETSVIFE</sequence>
<dbReference type="AlphaFoldDB" id="A0A7R8ZKT0"/>
<protein>
    <recommendedName>
        <fullName evidence="1">COG complex component COG2 C-terminal domain-containing protein</fullName>
    </recommendedName>
</protein>
<dbReference type="GO" id="GO:0007030">
    <property type="term" value="P:Golgi organization"/>
    <property type="evidence" value="ECO:0007669"/>
    <property type="project" value="InterPro"/>
</dbReference>
<reference evidence="2" key="1">
    <citation type="submission" date="2020-11" db="EMBL/GenBank/DDBJ databases">
        <authorList>
            <person name="Tran Van P."/>
        </authorList>
    </citation>
    <scope>NUCLEOTIDE SEQUENCE</scope>
</reference>
<dbReference type="PANTHER" id="PTHR12961:SF0">
    <property type="entry name" value="CONSERVED OLIGOMERIC GOLGI COMPLEX SUBUNIT 2"/>
    <property type="match status" value="1"/>
</dbReference>
<dbReference type="InterPro" id="IPR009316">
    <property type="entry name" value="COG2"/>
</dbReference>
<evidence type="ECO:0000313" key="2">
    <source>
        <dbReference type="EMBL" id="CAD7223745.1"/>
    </source>
</evidence>
<dbReference type="GO" id="GO:0015031">
    <property type="term" value="P:protein transport"/>
    <property type="evidence" value="ECO:0007669"/>
    <property type="project" value="InterPro"/>
</dbReference>
<name>A0A7R8ZKT0_9CRUS</name>
<evidence type="ECO:0000259" key="1">
    <source>
        <dbReference type="Pfam" id="PF12022"/>
    </source>
</evidence>
<gene>
    <name evidence="2" type="ORF">CTOB1V02_LOCUS1725</name>
</gene>